<keyword evidence="1" id="KW-0472">Membrane</keyword>
<protein>
    <submittedName>
        <fullName evidence="2">CAZy families GT39 protein</fullName>
    </submittedName>
</protein>
<reference evidence="2" key="1">
    <citation type="journal article" date="2013" name="Environ. Microbiol.">
        <title>Seasonally variable intestinal metagenomes of the red palm weevil (Rhynchophorus ferrugineus).</title>
        <authorList>
            <person name="Jia S."/>
            <person name="Zhang X."/>
            <person name="Zhang G."/>
            <person name="Yin A."/>
            <person name="Zhang S."/>
            <person name="Li F."/>
            <person name="Wang L."/>
            <person name="Zhao D."/>
            <person name="Yun Q."/>
            <person name="Tala"/>
            <person name="Wang J."/>
            <person name="Sun G."/>
            <person name="Baabdullah M."/>
            <person name="Yu X."/>
            <person name="Hu S."/>
            <person name="Al-Mssallem I.S."/>
            <person name="Yu J."/>
        </authorList>
    </citation>
    <scope>NUCLEOTIDE SEQUENCE</scope>
</reference>
<name>A0A060CJP4_9MICO</name>
<keyword evidence="1" id="KW-1133">Transmembrane helix</keyword>
<feature type="transmembrane region" description="Helical" evidence="1">
    <location>
        <begin position="86"/>
        <end position="107"/>
    </location>
</feature>
<keyword evidence="1" id="KW-0812">Transmembrane</keyword>
<evidence type="ECO:0000256" key="1">
    <source>
        <dbReference type="SAM" id="Phobius"/>
    </source>
</evidence>
<dbReference type="EMBL" id="KF125946">
    <property type="protein sequence ID" value="AIA93285.1"/>
    <property type="molecule type" value="Genomic_DNA"/>
</dbReference>
<feature type="non-terminal residue" evidence="2">
    <location>
        <position position="108"/>
    </location>
</feature>
<organism evidence="2">
    <name type="scientific">uncultured Beutenbergia sp</name>
    <dbReference type="NCBI Taxonomy" id="1434397"/>
    <lineage>
        <taxon>Bacteria</taxon>
        <taxon>Bacillati</taxon>
        <taxon>Actinomycetota</taxon>
        <taxon>Actinomycetes</taxon>
        <taxon>Micrococcales</taxon>
        <taxon>Beutenbergiaceae</taxon>
        <taxon>Beutenbergia</taxon>
        <taxon>environmental samples</taxon>
    </lineage>
</organism>
<accession>A0A060CJP4</accession>
<sequence length="108" mass="11407">MRLLPHTVAHGPLVDGAPPRGWGPHTGFRPWLLAAGVILGLSCGVKWSGIYAVAVFGVLVFAWGVAARHAVGIRNSLGAGVFREGVPAFFSLVPTALIAYLAAWTSWF</sequence>
<evidence type="ECO:0000313" key="2">
    <source>
        <dbReference type="EMBL" id="AIA93285.1"/>
    </source>
</evidence>
<feature type="transmembrane region" description="Helical" evidence="1">
    <location>
        <begin position="32"/>
        <end position="65"/>
    </location>
</feature>
<dbReference type="AlphaFoldDB" id="A0A060CJP4"/>
<proteinExistence type="predicted"/>